<proteinExistence type="predicted"/>
<evidence type="ECO:0000313" key="3">
    <source>
        <dbReference type="Proteomes" id="UP000291269"/>
    </source>
</evidence>
<comment type="caution">
    <text evidence="2">The sequence shown here is derived from an EMBL/GenBank/DDBJ whole genome shotgun (WGS) entry which is preliminary data.</text>
</comment>
<gene>
    <name evidence="2" type="ORF">ESZ91_02070</name>
</gene>
<accession>A0A4Q2KCG1</accession>
<evidence type="ECO:0000256" key="1">
    <source>
        <dbReference type="SAM" id="Phobius"/>
    </source>
</evidence>
<sequence>MNNIDSITLIVAVALAAVGLLLGFGRSLRFFTKGIFGILLSVFLVFTFGGMIKGIPAVGELIVKGDEYFAGLWSFLGYLHLGNVIYYVALFFVVQIVRVVVVRCVGGVFELDNVVMRFLNRLLGAVFTVAAVLLLLLLVFAVFKHFETSEFMVDFLEKIKNTFLFTLYQHNPVVI</sequence>
<feature type="transmembrane region" description="Helical" evidence="1">
    <location>
        <begin position="36"/>
        <end position="55"/>
    </location>
</feature>
<feature type="transmembrane region" description="Helical" evidence="1">
    <location>
        <begin position="122"/>
        <end position="143"/>
    </location>
</feature>
<organism evidence="2 3">
    <name type="scientific">Candidatus Borkfalkia ceftriaxoniphila</name>
    <dbReference type="NCBI Taxonomy" id="2508949"/>
    <lineage>
        <taxon>Bacteria</taxon>
        <taxon>Bacillati</taxon>
        <taxon>Bacillota</taxon>
        <taxon>Clostridia</taxon>
        <taxon>Christensenellales</taxon>
        <taxon>Christensenellaceae</taxon>
        <taxon>Candidatus Borkfalkia</taxon>
    </lineage>
</organism>
<keyword evidence="1" id="KW-1133">Transmembrane helix</keyword>
<keyword evidence="3" id="KW-1185">Reference proteome</keyword>
<keyword evidence="1" id="KW-0472">Membrane</keyword>
<name>A0A4Q2KCG1_9FIRM</name>
<feature type="transmembrane region" description="Helical" evidence="1">
    <location>
        <begin position="6"/>
        <end position="24"/>
    </location>
</feature>
<dbReference type="Proteomes" id="UP000291269">
    <property type="component" value="Unassembled WGS sequence"/>
</dbReference>
<keyword evidence="1" id="KW-0812">Transmembrane</keyword>
<dbReference type="RefSeq" id="WP_129223633.1">
    <property type="nucleotide sequence ID" value="NZ_SDOZ01000002.1"/>
</dbReference>
<reference evidence="2 3" key="1">
    <citation type="journal article" date="2019" name="Gut">
        <title>Antibiotics-induced monodominance of a novel gut bacterial order.</title>
        <authorList>
            <person name="Hildebrand F."/>
            <person name="Moitinho-Silva L."/>
            <person name="Blasche S."/>
            <person name="Jahn M.T."/>
            <person name="Gossmann T.I."/>
            <person name="Heuerta-Cepas J."/>
            <person name="Hercog R."/>
            <person name="Luetge M."/>
            <person name="Bahram M."/>
            <person name="Pryszlak A."/>
            <person name="Alves R.J."/>
            <person name="Waszak S.M."/>
            <person name="Zhu A."/>
            <person name="Ye L."/>
            <person name="Costea P.I."/>
            <person name="Aalvink S."/>
            <person name="Belzer C."/>
            <person name="Forslund S.K."/>
            <person name="Sunagawa S."/>
            <person name="Hentschel U."/>
            <person name="Merten C."/>
            <person name="Patil K.R."/>
            <person name="Benes V."/>
            <person name="Bork P."/>
        </authorList>
    </citation>
    <scope>NUCLEOTIDE SEQUENCE [LARGE SCALE GENOMIC DNA]</scope>
    <source>
        <strain evidence="2 3">HDS1380</strain>
    </source>
</reference>
<dbReference type="AlphaFoldDB" id="A0A4Q2KCG1"/>
<evidence type="ECO:0000313" key="2">
    <source>
        <dbReference type="EMBL" id="RXZ61192.1"/>
    </source>
</evidence>
<feature type="transmembrane region" description="Helical" evidence="1">
    <location>
        <begin position="75"/>
        <end position="101"/>
    </location>
</feature>
<protein>
    <submittedName>
        <fullName evidence="2">Uncharacterized protein</fullName>
    </submittedName>
</protein>
<dbReference type="EMBL" id="SDOZ01000002">
    <property type="protein sequence ID" value="RXZ61192.1"/>
    <property type="molecule type" value="Genomic_DNA"/>
</dbReference>